<dbReference type="EMBL" id="LCTW02000106">
    <property type="protein sequence ID" value="KXX78842.1"/>
    <property type="molecule type" value="Genomic_DNA"/>
</dbReference>
<feature type="compositionally biased region" description="Polar residues" evidence="1">
    <location>
        <begin position="132"/>
        <end position="146"/>
    </location>
</feature>
<feature type="compositionally biased region" description="Polar residues" evidence="1">
    <location>
        <begin position="96"/>
        <end position="111"/>
    </location>
</feature>
<comment type="caution">
    <text evidence="2">The sequence shown here is derived from an EMBL/GenBank/DDBJ whole genome shotgun (WGS) entry which is preliminary data.</text>
</comment>
<name>A0A175W5M1_9PEZI</name>
<organism evidence="2 3">
    <name type="scientific">Madurella mycetomatis</name>
    <dbReference type="NCBI Taxonomy" id="100816"/>
    <lineage>
        <taxon>Eukaryota</taxon>
        <taxon>Fungi</taxon>
        <taxon>Dikarya</taxon>
        <taxon>Ascomycota</taxon>
        <taxon>Pezizomycotina</taxon>
        <taxon>Sordariomycetes</taxon>
        <taxon>Sordariomycetidae</taxon>
        <taxon>Sordariales</taxon>
        <taxon>Sordariales incertae sedis</taxon>
        <taxon>Madurella</taxon>
    </lineage>
</organism>
<gene>
    <name evidence="2" type="ORF">MMYC01_204013</name>
</gene>
<feature type="region of interest" description="Disordered" evidence="1">
    <location>
        <begin position="852"/>
        <end position="886"/>
    </location>
</feature>
<reference evidence="2 3" key="1">
    <citation type="journal article" date="2016" name="Genome Announc.">
        <title>Genome Sequence of Madurella mycetomatis mm55, Isolated from a Human Mycetoma Case in Sudan.</title>
        <authorList>
            <person name="Smit S."/>
            <person name="Derks M.F."/>
            <person name="Bervoets S."/>
            <person name="Fahal A."/>
            <person name="van Leeuwen W."/>
            <person name="van Belkum A."/>
            <person name="van de Sande W.W."/>
        </authorList>
    </citation>
    <scope>NUCLEOTIDE SEQUENCE [LARGE SCALE GENOMIC DNA]</scope>
    <source>
        <strain evidence="3">mm55</strain>
    </source>
</reference>
<dbReference type="Proteomes" id="UP000078237">
    <property type="component" value="Unassembled WGS sequence"/>
</dbReference>
<evidence type="ECO:0000313" key="3">
    <source>
        <dbReference type="Proteomes" id="UP000078237"/>
    </source>
</evidence>
<dbReference type="OrthoDB" id="5151921at2759"/>
<feature type="compositionally biased region" description="Acidic residues" evidence="1">
    <location>
        <begin position="46"/>
        <end position="60"/>
    </location>
</feature>
<feature type="compositionally biased region" description="Low complexity" evidence="1">
    <location>
        <begin position="945"/>
        <end position="971"/>
    </location>
</feature>
<feature type="non-terminal residue" evidence="2">
    <location>
        <position position="1024"/>
    </location>
</feature>
<dbReference type="AlphaFoldDB" id="A0A175W5M1"/>
<feature type="compositionally biased region" description="Polar residues" evidence="1">
    <location>
        <begin position="791"/>
        <end position="806"/>
    </location>
</feature>
<feature type="compositionally biased region" description="Low complexity" evidence="1">
    <location>
        <begin position="10"/>
        <end position="24"/>
    </location>
</feature>
<feature type="region of interest" description="Disordered" evidence="1">
    <location>
        <begin position="938"/>
        <end position="1000"/>
    </location>
</feature>
<keyword evidence="3" id="KW-1185">Reference proteome</keyword>
<protein>
    <submittedName>
        <fullName evidence="2">Uncharacterized protein</fullName>
    </submittedName>
</protein>
<evidence type="ECO:0000313" key="2">
    <source>
        <dbReference type="EMBL" id="KXX78842.1"/>
    </source>
</evidence>
<feature type="region of interest" description="Disordered" evidence="1">
    <location>
        <begin position="685"/>
        <end position="730"/>
    </location>
</feature>
<feature type="compositionally biased region" description="Basic and acidic residues" evidence="1">
    <location>
        <begin position="495"/>
        <end position="509"/>
    </location>
</feature>
<feature type="compositionally biased region" description="Low complexity" evidence="1">
    <location>
        <begin position="222"/>
        <end position="233"/>
    </location>
</feature>
<feature type="compositionally biased region" description="Polar residues" evidence="1">
    <location>
        <begin position="312"/>
        <end position="332"/>
    </location>
</feature>
<evidence type="ECO:0000256" key="1">
    <source>
        <dbReference type="SAM" id="MobiDB-lite"/>
    </source>
</evidence>
<proteinExistence type="predicted"/>
<feature type="compositionally biased region" description="Basic and acidic residues" evidence="1">
    <location>
        <begin position="548"/>
        <end position="564"/>
    </location>
</feature>
<feature type="compositionally biased region" description="Polar residues" evidence="1">
    <location>
        <begin position="189"/>
        <end position="202"/>
    </location>
</feature>
<feature type="compositionally biased region" description="Low complexity" evidence="1">
    <location>
        <begin position="852"/>
        <end position="861"/>
    </location>
</feature>
<accession>A0A175W5M1</accession>
<dbReference type="VEuPathDB" id="FungiDB:MMYC01_204013"/>
<feature type="region of interest" description="Disordered" evidence="1">
    <location>
        <begin position="770"/>
        <end position="839"/>
    </location>
</feature>
<feature type="region of interest" description="Disordered" evidence="1">
    <location>
        <begin position="1"/>
        <end position="630"/>
    </location>
</feature>
<feature type="compositionally biased region" description="Polar residues" evidence="1">
    <location>
        <begin position="480"/>
        <end position="494"/>
    </location>
</feature>
<dbReference type="STRING" id="100816.A0A175W5M1"/>
<sequence length="1024" mass="107374">MEGSYGNVFPTSRSPSIPSQSSDPYRINVSRQKTKKWANFKPQNYDGDEWGADYDDQQDEPEPRPPPKPMGPRLPAAPLQTGRQFQPPGAPPLHTKIQQHSQPDVSRSPATASGVYPNASGYARSVPLPSLMNDSSAPHSAGTLPSQFPPRQATVGPYDPAGSTDAAWQSRPNPRPGENPKPWMEARLTSPQSAGTVPSSSKPLPFIRPADVYRRMEEDGTTGHPPHGGTRRPSAGLTSVVERKSEDGIEGLLDSYGSDEPGVGPASAQDQTRSTDLRESAEAGSPGKVRRYSTSPKLPDLARMSGFGEDLFSSSFFPDSNVQSPVQGSAQSPVLCPVAESVDAPEMAGQSPATPRPLNVPSASNSDTEKDPGDTGALQSQGRGAVPPPSSSNEPDRSVGLPLAEHQVAPAQSALGAAEQQQATPDAPREATSSVKEELLTRPSLPGGWVTETPTSPGETSRVDSRQGTPLSTAEAGAASSVTEISAQPEVSSSDADKPQQPEPERAGGTRDASPAKHQGQMPSHPVSPNVLCSLRTSSPALSTKLDMPSREATPEIQDRDPSPRPESTSPVPARAAIQHPDIMPTAPLNPRRESPVPDTNMQAAVSPPSLESRADLDGPSTSPVKDSDALSEEIIKSLSPALSAGLLGAPSEGTAAYHAAAEPIRESSYLGDFYGDYWAATEERAEPAPLDTGEAGKPEKAVEAATSLPAEVPKETPITSTAEARGVEAGGFGGLHTRFSWEAGLVTGDPAKAPSPTAEPVLEQKTLVLNPGNTATSGSGIVGAEIKPSPANSESETNAAPTLDQSAAGGISQPTPSRGLDEPPSPISSASDKLSGTRRLSLAEEKILLEELSSPSSVPRLEQHPAVAGAQKTQHAAPPRAPSPKKEVFNILSFRNIMEMNTSSERIKHYDETRSQYSAMETGLDEWLKAMMSRHPEHADAGFPHPGSSHGQQGSQGATTTTTQGGRPPTNIHMPHHLYGSGGFAHSSNQVGTKSKELLMAAGKAGKGLLSKGRNKLRGTGDK</sequence>